<feature type="transmembrane region" description="Helical" evidence="1">
    <location>
        <begin position="12"/>
        <end position="33"/>
    </location>
</feature>
<keyword evidence="1" id="KW-1133">Transmembrane helix</keyword>
<proteinExistence type="predicted"/>
<organism evidence="4 5">
    <name type="scientific">Halovenus carboxidivorans</name>
    <dbReference type="NCBI Taxonomy" id="2692199"/>
    <lineage>
        <taxon>Archaea</taxon>
        <taxon>Methanobacteriati</taxon>
        <taxon>Methanobacteriota</taxon>
        <taxon>Stenosarchaea group</taxon>
        <taxon>Halobacteria</taxon>
        <taxon>Halobacteriales</taxon>
        <taxon>Haloarculaceae</taxon>
        <taxon>Halovenus</taxon>
    </lineage>
</organism>
<gene>
    <name evidence="4" type="ORF">GRX03_12545</name>
</gene>
<evidence type="ECO:0000313" key="5">
    <source>
        <dbReference type="Proteomes" id="UP000466535"/>
    </source>
</evidence>
<evidence type="ECO:0000256" key="1">
    <source>
        <dbReference type="SAM" id="Phobius"/>
    </source>
</evidence>
<feature type="domain" description="CARDB" evidence="2">
    <location>
        <begin position="352"/>
        <end position="420"/>
    </location>
</feature>
<name>A0A6B0TC04_9EURY</name>
<keyword evidence="1" id="KW-0812">Transmembrane</keyword>
<dbReference type="InterPro" id="IPR011635">
    <property type="entry name" value="CARDB"/>
</dbReference>
<dbReference type="InterPro" id="IPR012859">
    <property type="entry name" value="Pilin_N_archaeal"/>
</dbReference>
<dbReference type="Gene3D" id="2.60.40.10">
    <property type="entry name" value="Immunoglobulins"/>
    <property type="match status" value="2"/>
</dbReference>
<accession>A0A6B0TC04</accession>
<dbReference type="Proteomes" id="UP000466535">
    <property type="component" value="Unassembled WGS sequence"/>
</dbReference>
<dbReference type="Pfam" id="PF07705">
    <property type="entry name" value="CARDB"/>
    <property type="match status" value="1"/>
</dbReference>
<evidence type="ECO:0000313" key="4">
    <source>
        <dbReference type="EMBL" id="MXR52430.1"/>
    </source>
</evidence>
<keyword evidence="1" id="KW-0472">Membrane</keyword>
<reference evidence="4 5" key="1">
    <citation type="submission" date="2019-12" db="EMBL/GenBank/DDBJ databases">
        <title>Isolation and characterization of three novel carbon monoxide-oxidizing members of Halobacteria from salione crusts and soils.</title>
        <authorList>
            <person name="Myers M.R."/>
            <person name="King G.M."/>
        </authorList>
    </citation>
    <scope>NUCLEOTIDE SEQUENCE [LARGE SCALE GENOMIC DNA]</scope>
    <source>
        <strain evidence="4 5">WSH3</strain>
    </source>
</reference>
<keyword evidence="5" id="KW-1185">Reference proteome</keyword>
<evidence type="ECO:0000259" key="3">
    <source>
        <dbReference type="Pfam" id="PF07790"/>
    </source>
</evidence>
<dbReference type="AlphaFoldDB" id="A0A6B0TC04"/>
<dbReference type="Gene3D" id="2.60.40.1080">
    <property type="match status" value="1"/>
</dbReference>
<dbReference type="EMBL" id="WUUT01000005">
    <property type="protein sequence ID" value="MXR52430.1"/>
    <property type="molecule type" value="Genomic_DNA"/>
</dbReference>
<comment type="caution">
    <text evidence="4">The sequence shown here is derived from an EMBL/GenBank/DDBJ whole genome shotgun (WGS) entry which is preliminary data.</text>
</comment>
<sequence>MVSSERSQSETVGIVLLTAVVVVTATTAGLFVLSDTDDRREGDPLANVEVTPTASGIELAHQGGDEFNASRIRVVVERESGPDQRFVLAEAFDPVDGDGDQFAPGQRWVQSTGDSYQGRVDVTVVAVDRGQILARATAVVGSAGLELDVEETTISDAGSTNYTVTQLFEQAEPEDVTANATVTVGNESVLDVDAANATLVGNNTGSTTVTATYDGETSNTIEVDVVEDGSLEVVAFEHDNPVVPGDVLNITVTVRNSGATAASGTVSIQRKRGRAAGFSPSGLSEELRLDGGETTDVEFDYRVVRADAVVSLFRLRAVTADDRRGRGDDIEARLPTANVQVDALSLSDTPPYVVGEPLTAEVTLRNAGERAATGDPVNLTLGSKRTRATVSGLAPGQTDTVSLSVTPTAPGRDRRLTVRTPDDAQNQTVDVFEPASFEVAALTVVEDQVLTGENLTVRAVIENTGGLDGTQTVVLDTGSAISPVDGTETVTLSGGEQTTVTLTATGTAPGTAPISVETANDSAGTRVTVLDPPEFSLEEVPDRVTVLAGEPASIAFTVVNAGDVAQTQRIELTLGGQTVDRTTARLAGGERRSVTLNWTTGDDDVGTQALTVSTANESESVAVVVQDPIGDVTILSTNAPIEEGERLDVTATTGGVYGDALQLSVDGSPVNATTDTDDEVTLSWEAARGDAGRRTVTVTLYELIDLGFVQIPVFVGEDSTTVTVEPPVFSVGNLSAPDRAATGGSITVGTNVANEGLVTSEQSVELRIGSDLNGTAGESYTVLADRTVELAANTSERVAFANVTVPDDTDIGRREIGVYTEDDGVTAEIQVRPGSQPLVGTDQLGR</sequence>
<protein>
    <submittedName>
        <fullName evidence="4">Type IV pilin</fullName>
    </submittedName>
</protein>
<dbReference type="RefSeq" id="WP_159764571.1">
    <property type="nucleotide sequence ID" value="NZ_WUUT01000005.1"/>
</dbReference>
<feature type="domain" description="Archaeal Type IV pilin N-terminal" evidence="3">
    <location>
        <begin position="9"/>
        <end position="79"/>
    </location>
</feature>
<dbReference type="InterPro" id="IPR013783">
    <property type="entry name" value="Ig-like_fold"/>
</dbReference>
<evidence type="ECO:0000259" key="2">
    <source>
        <dbReference type="Pfam" id="PF07705"/>
    </source>
</evidence>
<dbReference type="Pfam" id="PF07790">
    <property type="entry name" value="Pilin_N"/>
    <property type="match status" value="1"/>
</dbReference>